<comment type="caution">
    <text evidence="2">The sequence shown here is derived from an EMBL/GenBank/DDBJ whole genome shotgun (WGS) entry which is preliminary data.</text>
</comment>
<dbReference type="Pfam" id="PF12669">
    <property type="entry name" value="FeoB_associated"/>
    <property type="match status" value="1"/>
</dbReference>
<evidence type="ECO:0000256" key="1">
    <source>
        <dbReference type="SAM" id="Phobius"/>
    </source>
</evidence>
<feature type="transmembrane region" description="Helical" evidence="1">
    <location>
        <begin position="6"/>
        <end position="22"/>
    </location>
</feature>
<protein>
    <submittedName>
        <fullName evidence="2">FeoB-associated Cys-rich membrane protein</fullName>
    </submittedName>
</protein>
<reference evidence="2" key="2">
    <citation type="journal article" date="2021" name="PeerJ">
        <title>Extensive microbial diversity within the chicken gut microbiome revealed by metagenomics and culture.</title>
        <authorList>
            <person name="Gilroy R."/>
            <person name="Ravi A."/>
            <person name="Getino M."/>
            <person name="Pursley I."/>
            <person name="Horton D.L."/>
            <person name="Alikhan N.F."/>
            <person name="Baker D."/>
            <person name="Gharbi K."/>
            <person name="Hall N."/>
            <person name="Watson M."/>
            <person name="Adriaenssens E.M."/>
            <person name="Foster-Nyarko E."/>
            <person name="Jarju S."/>
            <person name="Secka A."/>
            <person name="Antonio M."/>
            <person name="Oren A."/>
            <person name="Chaudhuri R.R."/>
            <person name="La Ragione R."/>
            <person name="Hildebrand F."/>
            <person name="Pallen M.J."/>
        </authorList>
    </citation>
    <scope>NUCLEOTIDE SEQUENCE</scope>
    <source>
        <strain evidence="2">1370</strain>
    </source>
</reference>
<accession>A0A9D1NQF3</accession>
<proteinExistence type="predicted"/>
<keyword evidence="1" id="KW-0812">Transmembrane</keyword>
<organism evidence="2 3">
    <name type="scientific">Candidatus Faeciplasma avium</name>
    <dbReference type="NCBI Taxonomy" id="2840798"/>
    <lineage>
        <taxon>Bacteria</taxon>
        <taxon>Bacillati</taxon>
        <taxon>Bacillota</taxon>
        <taxon>Clostridia</taxon>
        <taxon>Eubacteriales</taxon>
        <taxon>Oscillospiraceae</taxon>
        <taxon>Oscillospiraceae incertae sedis</taxon>
        <taxon>Candidatus Faeciplasma</taxon>
    </lineage>
</organism>
<keyword evidence="1" id="KW-1133">Transmembrane helix</keyword>
<evidence type="ECO:0000313" key="2">
    <source>
        <dbReference type="EMBL" id="HIV10920.1"/>
    </source>
</evidence>
<dbReference type="EMBL" id="DVOL01000060">
    <property type="protein sequence ID" value="HIV10920.1"/>
    <property type="molecule type" value="Genomic_DNA"/>
</dbReference>
<keyword evidence="1" id="KW-0472">Membrane</keyword>
<reference evidence="2" key="1">
    <citation type="submission" date="2020-10" db="EMBL/GenBank/DDBJ databases">
        <authorList>
            <person name="Gilroy R."/>
        </authorList>
    </citation>
    <scope>NUCLEOTIDE SEQUENCE</scope>
    <source>
        <strain evidence="2">1370</strain>
    </source>
</reference>
<evidence type="ECO:0000313" key="3">
    <source>
        <dbReference type="Proteomes" id="UP000823960"/>
    </source>
</evidence>
<name>A0A9D1NQF3_9FIRM</name>
<sequence>MTDIIIILVLLAIVAGIVYYLVREKKKGRGCTGCPYSGQCHGGCGAAKKPSPKK</sequence>
<dbReference type="Proteomes" id="UP000823960">
    <property type="component" value="Unassembled WGS sequence"/>
</dbReference>
<dbReference type="AlphaFoldDB" id="A0A9D1NQF3"/>
<gene>
    <name evidence="2" type="ORF">IAD28_04435</name>
</gene>